<evidence type="ECO:0000313" key="2">
    <source>
        <dbReference type="Proteomes" id="UP000094291"/>
    </source>
</evidence>
<protein>
    <recommendedName>
        <fullName evidence="3">DUF3750 domain-containing protein</fullName>
    </recommendedName>
</protein>
<accession>A0A1E2VAD9</accession>
<reference evidence="1 2" key="1">
    <citation type="submission" date="2016-08" db="EMBL/GenBank/DDBJ databases">
        <authorList>
            <person name="Seilhamer J.J."/>
        </authorList>
    </citation>
    <scope>NUCLEOTIDE SEQUENCE [LARGE SCALE GENOMIC DNA]</scope>
    <source>
        <strain evidence="1 2">PH27A</strain>
    </source>
</reference>
<dbReference type="EMBL" id="MDTQ01000001">
    <property type="protein sequence ID" value="ODC03615.1"/>
    <property type="molecule type" value="Genomic_DNA"/>
</dbReference>
<organism evidence="1 2">
    <name type="scientific">Terasakiispira papahanaumokuakeensis</name>
    <dbReference type="NCBI Taxonomy" id="197479"/>
    <lineage>
        <taxon>Bacteria</taxon>
        <taxon>Pseudomonadati</taxon>
        <taxon>Pseudomonadota</taxon>
        <taxon>Gammaproteobacteria</taxon>
        <taxon>Oceanospirillales</taxon>
        <taxon>Terasakiispira</taxon>
    </lineage>
</organism>
<evidence type="ECO:0000313" key="1">
    <source>
        <dbReference type="EMBL" id="ODC03615.1"/>
    </source>
</evidence>
<dbReference type="RefSeq" id="WP_068998031.1">
    <property type="nucleotide sequence ID" value="NZ_MDTQ01000001.1"/>
</dbReference>
<dbReference type="InterPro" id="IPR022224">
    <property type="entry name" value="DUF3750"/>
</dbReference>
<name>A0A1E2VAD9_9GAMM</name>
<keyword evidence="2" id="KW-1185">Reference proteome</keyword>
<comment type="caution">
    <text evidence="1">The sequence shown here is derived from an EMBL/GenBank/DDBJ whole genome shotgun (WGS) entry which is preliminary data.</text>
</comment>
<gene>
    <name evidence="1" type="ORF">BFW38_08725</name>
</gene>
<dbReference type="Proteomes" id="UP000094291">
    <property type="component" value="Unassembled WGS sequence"/>
</dbReference>
<sequence length="258" mass="27862">MWLKVLSGSLFMIMVLLLGPLWVAADTRLNSEGATSWRTADRSSAGLAPNPVKTSEAVVQVYAARAWSWRGYFAVHTWISTKAEGASDYRVHQVIGWRRPVVQSQVQTPDQAWYGQSPTLLADLRGDQAAEAIVQIEQAVADYPYPDQYRAWPGPNSNTFVAWVIRQTDALNVALPNHAIGKDYLGMQVAAVPPGGAGLQVSLGGIAGVLLGWREGLEMNILGLSFGVNPMAMGIKLPGIGELALRNTNPMPPAQDEG</sequence>
<dbReference type="Pfam" id="PF12570">
    <property type="entry name" value="DUF3750"/>
    <property type="match status" value="1"/>
</dbReference>
<proteinExistence type="predicted"/>
<dbReference type="AlphaFoldDB" id="A0A1E2VAD9"/>
<evidence type="ECO:0008006" key="3">
    <source>
        <dbReference type="Google" id="ProtNLM"/>
    </source>
</evidence>